<dbReference type="Pfam" id="PF02515">
    <property type="entry name" value="CoA_transf_3"/>
    <property type="match status" value="1"/>
</dbReference>
<comment type="similarity">
    <text evidence="1">Belongs to the CoA-transferase III family.</text>
</comment>
<dbReference type="AlphaFoldDB" id="A0A084GEA2"/>
<dbReference type="GeneID" id="27721104"/>
<dbReference type="KEGG" id="sapo:SAPIO_CDS2032"/>
<dbReference type="HOGENOM" id="CLU_021588_1_0_1"/>
<dbReference type="PANTHER" id="PTHR48229">
    <property type="entry name" value="CAIB/BAIF FAMILY ENZYME (AFU_ORTHOLOGUE AFUA_1G05360)-RELATED"/>
    <property type="match status" value="1"/>
</dbReference>
<comment type="caution">
    <text evidence="2">The sequence shown here is derived from an EMBL/GenBank/DDBJ whole genome shotgun (WGS) entry which is preliminary data.</text>
</comment>
<gene>
    <name evidence="2" type="ORF">SAPIO_CDS2032</name>
</gene>
<evidence type="ECO:0000313" key="3">
    <source>
        <dbReference type="Proteomes" id="UP000028545"/>
    </source>
</evidence>
<dbReference type="EMBL" id="JOWA01000077">
    <property type="protein sequence ID" value="KEZ45664.1"/>
    <property type="molecule type" value="Genomic_DNA"/>
</dbReference>
<dbReference type="RefSeq" id="XP_016645463.1">
    <property type="nucleotide sequence ID" value="XM_016785166.1"/>
</dbReference>
<sequence>MVTSAEYSVPREARALFEEGILNNPLMSTLPTELKPLSKHVTFTGTEKPSIPINWRFAESISALKAFEATMLNHLLTRKYGIQPVDIAINIDHASLFFMSPVVAQYIKDGTPVPLDPFSPDMLKLIPSQDKHRSQDNLHRVLATNIYKTEDARFYHIHDGEEGDTYDAVVERIQNAVLEHEAAPLDDLMNEKYRQAGTIAYTSAEYFDSDHGKASGKVGLYEIAKDVASSQPAAWWEDNDSLLASPKRPLAGLKVVDLTRVIAGPAISRSLAEMGASVMRVVSPHVTDLSPVFQDLNWGKWNAFLHLKIDGYRPGVMDRLGFGRQAIFDLVKDRPAGIIHCCGVSRAYADAMGVEGAVTPVFPNSDYCTGICGSSAVLEALVALNYYSQWLVRSCGAYPQEIWDELWTRHGSPTFQYYHAMQHLLPAMMKMLYQYDAKTLFQADFFEPRVSKALNTTFIQVKPIAQFPNKEVELGYNIGTRGNGVDQPVWPKNLTVEIVTG</sequence>
<dbReference type="InterPro" id="IPR052985">
    <property type="entry name" value="CoA-trans_III_biosynth/detox"/>
</dbReference>
<dbReference type="GO" id="GO:0003824">
    <property type="term" value="F:catalytic activity"/>
    <property type="evidence" value="ECO:0007669"/>
    <property type="project" value="InterPro"/>
</dbReference>
<dbReference type="OrthoDB" id="2308815at2759"/>
<dbReference type="InterPro" id="IPR023606">
    <property type="entry name" value="CoA-Trfase_III_dom_1_sf"/>
</dbReference>
<proteinExistence type="inferred from homology"/>
<dbReference type="Proteomes" id="UP000028545">
    <property type="component" value="Unassembled WGS sequence"/>
</dbReference>
<dbReference type="PANTHER" id="PTHR48229:SF2">
    <property type="entry name" value="CAIB_BAIF FAMILY PROTEIN"/>
    <property type="match status" value="1"/>
</dbReference>
<dbReference type="SUPFAM" id="SSF89796">
    <property type="entry name" value="CoA-transferase family III (CaiB/BaiF)"/>
    <property type="match status" value="2"/>
</dbReference>
<organism evidence="2 3">
    <name type="scientific">Pseudallescheria apiosperma</name>
    <name type="common">Scedosporium apiospermum</name>
    <dbReference type="NCBI Taxonomy" id="563466"/>
    <lineage>
        <taxon>Eukaryota</taxon>
        <taxon>Fungi</taxon>
        <taxon>Dikarya</taxon>
        <taxon>Ascomycota</taxon>
        <taxon>Pezizomycotina</taxon>
        <taxon>Sordariomycetes</taxon>
        <taxon>Hypocreomycetidae</taxon>
        <taxon>Microascales</taxon>
        <taxon>Microascaceae</taxon>
        <taxon>Scedosporium</taxon>
    </lineage>
</organism>
<protein>
    <submittedName>
        <fullName evidence="2">Uncharacterized protein</fullName>
    </submittedName>
</protein>
<dbReference type="VEuPathDB" id="FungiDB:SAPIO_CDS2032"/>
<reference evidence="2 3" key="1">
    <citation type="journal article" date="2014" name="Genome Announc.">
        <title>Draft genome sequence of the pathogenic fungus Scedosporium apiospermum.</title>
        <authorList>
            <person name="Vandeputte P."/>
            <person name="Ghamrawi S."/>
            <person name="Rechenmann M."/>
            <person name="Iltis A."/>
            <person name="Giraud S."/>
            <person name="Fleury M."/>
            <person name="Thornton C."/>
            <person name="Delhaes L."/>
            <person name="Meyer W."/>
            <person name="Papon N."/>
            <person name="Bouchara J.P."/>
        </authorList>
    </citation>
    <scope>NUCLEOTIDE SEQUENCE [LARGE SCALE GENOMIC DNA]</scope>
    <source>
        <strain evidence="2 3">IHEM 14462</strain>
    </source>
</reference>
<name>A0A084GEA2_PSEDA</name>
<dbReference type="InterPro" id="IPR003673">
    <property type="entry name" value="CoA-Trfase_fam_III"/>
</dbReference>
<evidence type="ECO:0000313" key="2">
    <source>
        <dbReference type="EMBL" id="KEZ45664.1"/>
    </source>
</evidence>
<evidence type="ECO:0000256" key="1">
    <source>
        <dbReference type="ARBA" id="ARBA00008383"/>
    </source>
</evidence>
<accession>A0A084GEA2</accession>
<keyword evidence="3" id="KW-1185">Reference proteome</keyword>
<dbReference type="Gene3D" id="3.40.50.10540">
    <property type="entry name" value="Crotonobetainyl-coa:carnitine coa-transferase, domain 1"/>
    <property type="match status" value="1"/>
</dbReference>